<feature type="region of interest" description="Disordered" evidence="1">
    <location>
        <begin position="1"/>
        <end position="22"/>
    </location>
</feature>
<keyword evidence="3" id="KW-1185">Reference proteome</keyword>
<feature type="compositionally biased region" description="Gly residues" evidence="1">
    <location>
        <begin position="501"/>
        <end position="510"/>
    </location>
</feature>
<name>A0A7I7S2A3_9MYCO</name>
<evidence type="ECO:0000313" key="3">
    <source>
        <dbReference type="Proteomes" id="UP000467428"/>
    </source>
</evidence>
<sequence length="510" mass="51073">MQFALPADSPAGDYSPSRTTPTSRTKMMVASVAMASAGALVVTPVTPALPELVQQRAVELAAVANPLVTLQQTIANTFNNLGALTTASAAATTNATAALTNPAVYQQIANFIAANATNPGPLLSQLANFQANFGSIISTGTAASNAALQQSLELLPATLTNAFNFLRTGQFVEAFSELNIYFLVRLIERPGNPLVPLFNIPGDIAAALPGGQIVANVLDSLLTRGVFSGLTRALFVAPITATLQTAEILDAVRAAVVVGDFGTAINELINMPIRVANAFVNGYVPNFPTRSLFQGLLSPNGPLDYFLVDLPNAIFTALNASVAPPVTPTVTTAALTTTSPTDIPAATASLISIEAPAPDAAEAVPAADATEATETGTAAPAAETPDVETPAVEPVAVETPEVETPAAETPDVETPAVTPVSTETETETGSNKPTSTWGSDKSDTTSGSDAGTGTSGSTGGSTAGGNASGGTATSGSDATGSDASGNDSGSASTDSDKSGGSDSGSSGGDE</sequence>
<feature type="compositionally biased region" description="Low complexity" evidence="1">
    <location>
        <begin position="359"/>
        <end position="423"/>
    </location>
</feature>
<proteinExistence type="predicted"/>
<dbReference type="EMBL" id="AP022593">
    <property type="protein sequence ID" value="BBY51022.1"/>
    <property type="molecule type" value="Genomic_DNA"/>
</dbReference>
<gene>
    <name evidence="2" type="ORF">MARA_44900</name>
</gene>
<protein>
    <recommendedName>
        <fullName evidence="4">PE-PGRS family protein</fullName>
    </recommendedName>
</protein>
<dbReference type="AlphaFoldDB" id="A0A7I7S2A3"/>
<dbReference type="RefSeq" id="WP_163920994.1">
    <property type="nucleotide sequence ID" value="NZ_AP022593.1"/>
</dbReference>
<feature type="compositionally biased region" description="Low complexity" evidence="1">
    <location>
        <begin position="434"/>
        <end position="452"/>
    </location>
</feature>
<dbReference type="KEGG" id="marz:MARA_44900"/>
<organism evidence="2 3">
    <name type="scientific">Mycolicibacterium arabiense</name>
    <dbReference type="NCBI Taxonomy" id="1286181"/>
    <lineage>
        <taxon>Bacteria</taxon>
        <taxon>Bacillati</taxon>
        <taxon>Actinomycetota</taxon>
        <taxon>Actinomycetes</taxon>
        <taxon>Mycobacteriales</taxon>
        <taxon>Mycobacteriaceae</taxon>
        <taxon>Mycolicibacterium</taxon>
    </lineage>
</organism>
<reference evidence="2 3" key="1">
    <citation type="journal article" date="2019" name="Emerg. Microbes Infect.">
        <title>Comprehensive subspecies identification of 175 nontuberculous mycobacteria species based on 7547 genomic profiles.</title>
        <authorList>
            <person name="Matsumoto Y."/>
            <person name="Kinjo T."/>
            <person name="Motooka D."/>
            <person name="Nabeya D."/>
            <person name="Jung N."/>
            <person name="Uechi K."/>
            <person name="Horii T."/>
            <person name="Iida T."/>
            <person name="Fujita J."/>
            <person name="Nakamura S."/>
        </authorList>
    </citation>
    <scope>NUCLEOTIDE SEQUENCE [LARGE SCALE GENOMIC DNA]</scope>
    <source>
        <strain evidence="2 3">JCM 18538</strain>
    </source>
</reference>
<feature type="compositionally biased region" description="Gly residues" evidence="1">
    <location>
        <begin position="453"/>
        <end position="468"/>
    </location>
</feature>
<evidence type="ECO:0000256" key="1">
    <source>
        <dbReference type="SAM" id="MobiDB-lite"/>
    </source>
</evidence>
<evidence type="ECO:0000313" key="2">
    <source>
        <dbReference type="EMBL" id="BBY51022.1"/>
    </source>
</evidence>
<feature type="compositionally biased region" description="Low complexity" evidence="1">
    <location>
        <begin position="469"/>
        <end position="493"/>
    </location>
</feature>
<feature type="region of interest" description="Disordered" evidence="1">
    <location>
        <begin position="359"/>
        <end position="510"/>
    </location>
</feature>
<evidence type="ECO:0008006" key="4">
    <source>
        <dbReference type="Google" id="ProtNLM"/>
    </source>
</evidence>
<accession>A0A7I7S2A3</accession>
<geneLocation type="plasmid" evidence="3">
    <name>pjcm18538 dna</name>
</geneLocation>
<dbReference type="Proteomes" id="UP000467428">
    <property type="component" value="Chromosome"/>
</dbReference>